<protein>
    <recommendedName>
        <fullName evidence="11">Peptidase S1 domain-containing protein</fullName>
    </recommendedName>
</protein>
<evidence type="ECO:0000256" key="3">
    <source>
        <dbReference type="ARBA" id="ARBA00022525"/>
    </source>
</evidence>
<dbReference type="GO" id="GO:0016485">
    <property type="term" value="P:protein processing"/>
    <property type="evidence" value="ECO:0007669"/>
    <property type="project" value="UniProtKB-ARBA"/>
</dbReference>
<dbReference type="Pfam" id="PF00089">
    <property type="entry name" value="Trypsin"/>
    <property type="match status" value="1"/>
</dbReference>
<evidence type="ECO:0000256" key="2">
    <source>
        <dbReference type="ARBA" id="ARBA00007664"/>
    </source>
</evidence>
<dbReference type="GO" id="GO:0005576">
    <property type="term" value="C:extracellular region"/>
    <property type="evidence" value="ECO:0007669"/>
    <property type="project" value="UniProtKB-SubCell"/>
</dbReference>
<dbReference type="PROSITE" id="PS50240">
    <property type="entry name" value="TRYPSIN_DOM"/>
    <property type="match status" value="1"/>
</dbReference>
<evidence type="ECO:0000313" key="12">
    <source>
        <dbReference type="EnsemblMetazoa" id="MDOA001516-PA"/>
    </source>
</evidence>
<dbReference type="AlphaFoldDB" id="A0A1I8M5R0"/>
<evidence type="ECO:0000256" key="6">
    <source>
        <dbReference type="ARBA" id="ARBA00022825"/>
    </source>
</evidence>
<proteinExistence type="inferred from homology"/>
<dbReference type="CDD" id="cd00190">
    <property type="entry name" value="Tryp_SPc"/>
    <property type="match status" value="1"/>
</dbReference>
<dbReference type="PRINTS" id="PR00722">
    <property type="entry name" value="CHYMOTRYPSIN"/>
</dbReference>
<name>A0A1I8M5R0_MUSDO</name>
<organism evidence="12">
    <name type="scientific">Musca domestica</name>
    <name type="common">House fly</name>
    <dbReference type="NCBI Taxonomy" id="7370"/>
    <lineage>
        <taxon>Eukaryota</taxon>
        <taxon>Metazoa</taxon>
        <taxon>Ecdysozoa</taxon>
        <taxon>Arthropoda</taxon>
        <taxon>Hexapoda</taxon>
        <taxon>Insecta</taxon>
        <taxon>Pterygota</taxon>
        <taxon>Neoptera</taxon>
        <taxon>Endopterygota</taxon>
        <taxon>Diptera</taxon>
        <taxon>Brachycera</taxon>
        <taxon>Muscomorpha</taxon>
        <taxon>Muscoidea</taxon>
        <taxon>Muscidae</taxon>
        <taxon>Musca</taxon>
    </lineage>
</organism>
<dbReference type="PROSITE" id="PS00134">
    <property type="entry name" value="TRYPSIN_HIS"/>
    <property type="match status" value="1"/>
</dbReference>
<evidence type="ECO:0000256" key="5">
    <source>
        <dbReference type="ARBA" id="ARBA00022801"/>
    </source>
</evidence>
<keyword evidence="5 9" id="KW-0378">Hydrolase</keyword>
<keyword evidence="7" id="KW-0865">Zymogen</keyword>
<gene>
    <name evidence="12" type="primary">101894360</name>
</gene>
<comment type="similarity">
    <text evidence="2">Belongs to the peptidase S1 family.</text>
</comment>
<dbReference type="InterPro" id="IPR033116">
    <property type="entry name" value="TRYPSIN_SER"/>
</dbReference>
<feature type="chain" id="PRO_5044559879" description="Peptidase S1 domain-containing protein" evidence="10">
    <location>
        <begin position="22"/>
        <end position="260"/>
    </location>
</feature>
<comment type="subcellular location">
    <subcellularLocation>
        <location evidence="1">Secreted</location>
    </subcellularLocation>
</comment>
<keyword evidence="6 9" id="KW-0720">Serine protease</keyword>
<keyword evidence="8" id="KW-1015">Disulfide bond</keyword>
<dbReference type="InterPro" id="IPR018114">
    <property type="entry name" value="TRYPSIN_HIS"/>
</dbReference>
<evidence type="ECO:0000256" key="8">
    <source>
        <dbReference type="ARBA" id="ARBA00023157"/>
    </source>
</evidence>
<feature type="domain" description="Peptidase S1" evidence="11">
    <location>
        <begin position="27"/>
        <end position="260"/>
    </location>
</feature>
<keyword evidence="3" id="KW-0964">Secreted</keyword>
<feature type="signal peptide" evidence="10">
    <location>
        <begin position="1"/>
        <end position="21"/>
    </location>
</feature>
<dbReference type="InterPro" id="IPR009003">
    <property type="entry name" value="Peptidase_S1_PA"/>
</dbReference>
<dbReference type="InterPro" id="IPR050430">
    <property type="entry name" value="Peptidase_S1"/>
</dbReference>
<evidence type="ECO:0000256" key="9">
    <source>
        <dbReference type="RuleBase" id="RU363034"/>
    </source>
</evidence>
<dbReference type="GO" id="GO:0004252">
    <property type="term" value="F:serine-type endopeptidase activity"/>
    <property type="evidence" value="ECO:0007669"/>
    <property type="project" value="InterPro"/>
</dbReference>
<dbReference type="InterPro" id="IPR001254">
    <property type="entry name" value="Trypsin_dom"/>
</dbReference>
<dbReference type="SMART" id="SM00020">
    <property type="entry name" value="Tryp_SPc"/>
    <property type="match status" value="1"/>
</dbReference>
<evidence type="ECO:0000259" key="11">
    <source>
        <dbReference type="PROSITE" id="PS50240"/>
    </source>
</evidence>
<dbReference type="Gene3D" id="2.40.10.10">
    <property type="entry name" value="Trypsin-like serine proteases"/>
    <property type="match status" value="1"/>
</dbReference>
<dbReference type="EnsemblMetazoa" id="MDOA001516-RA">
    <property type="protein sequence ID" value="MDOA001516-PA"/>
    <property type="gene ID" value="MDOA001516"/>
</dbReference>
<evidence type="ECO:0000256" key="7">
    <source>
        <dbReference type="ARBA" id="ARBA00023145"/>
    </source>
</evidence>
<dbReference type="VEuPathDB" id="VectorBase:MDOA001516"/>
<dbReference type="eggNOG" id="KOG3627">
    <property type="taxonomic scope" value="Eukaryota"/>
</dbReference>
<dbReference type="PANTHER" id="PTHR24276">
    <property type="entry name" value="POLYSERASE-RELATED"/>
    <property type="match status" value="1"/>
</dbReference>
<reference evidence="12" key="1">
    <citation type="submission" date="2020-05" db="UniProtKB">
        <authorList>
            <consortium name="EnsemblMetazoa"/>
        </authorList>
    </citation>
    <scope>IDENTIFICATION</scope>
    <source>
        <strain evidence="12">Aabys</strain>
    </source>
</reference>
<dbReference type="InterPro" id="IPR043504">
    <property type="entry name" value="Peptidase_S1_PA_chymotrypsin"/>
</dbReference>
<accession>A0A1I8M5R0</accession>
<sequence length="260" mass="28230">MLSKLSLIVVLVSLVATGVHCFPEGRVVNGTSTEITKYPFMVSLRGATGSHSCGSSIIAPRFILTAAHCVDGRNAGQISVQYATTTISAKGDNVIPVKRIIMHEGYNPSNSYANDIALLELYGTLVFNYKTLAPVNLPDPYFEIPQLPEGVPGVLAGWGLNETGGYIQNTLQEVNLKIYSDNECQERHNYQTNPEYHICGGVDEGGKGQCSGDSGGPLLYNGNVQLGIVSWSRKPCTIAPYPGVYTKVSHYIHWIKQHVE</sequence>
<keyword evidence="4 9" id="KW-0645">Protease</keyword>
<evidence type="ECO:0000256" key="10">
    <source>
        <dbReference type="SAM" id="SignalP"/>
    </source>
</evidence>
<keyword evidence="10" id="KW-0732">Signal</keyword>
<dbReference type="FunFam" id="2.40.10.10:FF:000047">
    <property type="entry name" value="Trypsin eta"/>
    <property type="match status" value="1"/>
</dbReference>
<evidence type="ECO:0000256" key="4">
    <source>
        <dbReference type="ARBA" id="ARBA00022670"/>
    </source>
</evidence>
<dbReference type="SUPFAM" id="SSF50494">
    <property type="entry name" value="Trypsin-like serine proteases"/>
    <property type="match status" value="1"/>
</dbReference>
<dbReference type="InterPro" id="IPR001314">
    <property type="entry name" value="Peptidase_S1A"/>
</dbReference>
<dbReference type="PANTHER" id="PTHR24276:SF98">
    <property type="entry name" value="FI18310P1-RELATED"/>
    <property type="match status" value="1"/>
</dbReference>
<dbReference type="PROSITE" id="PS00135">
    <property type="entry name" value="TRYPSIN_SER"/>
    <property type="match status" value="1"/>
</dbReference>
<dbReference type="VEuPathDB" id="VectorBase:MDOMA2_011190"/>
<evidence type="ECO:0000256" key="1">
    <source>
        <dbReference type="ARBA" id="ARBA00004613"/>
    </source>
</evidence>